<evidence type="ECO:0000313" key="7">
    <source>
        <dbReference type="EMBL" id="GFO61874.1"/>
    </source>
</evidence>
<dbReference type="GO" id="GO:0006412">
    <property type="term" value="P:translation"/>
    <property type="evidence" value="ECO:0007669"/>
    <property type="project" value="UniProtKB-UniRule"/>
</dbReference>
<dbReference type="Gene3D" id="3.90.1180.10">
    <property type="entry name" value="Ribosomal protein L13"/>
    <property type="match status" value="1"/>
</dbReference>
<proteinExistence type="inferred from homology"/>
<dbReference type="CDD" id="cd00392">
    <property type="entry name" value="Ribosomal_L13"/>
    <property type="match status" value="1"/>
</dbReference>
<organism evidence="7 8">
    <name type="scientific">Geomonas silvestris</name>
    <dbReference type="NCBI Taxonomy" id="2740184"/>
    <lineage>
        <taxon>Bacteria</taxon>
        <taxon>Pseudomonadati</taxon>
        <taxon>Thermodesulfobacteriota</taxon>
        <taxon>Desulfuromonadia</taxon>
        <taxon>Geobacterales</taxon>
        <taxon>Geobacteraceae</taxon>
        <taxon>Geomonas</taxon>
    </lineage>
</organism>
<dbReference type="InterPro" id="IPR005822">
    <property type="entry name" value="Ribosomal_uL13"/>
</dbReference>
<reference evidence="8" key="1">
    <citation type="submission" date="2020-06" db="EMBL/GenBank/DDBJ databases">
        <title>Draft genomic sequence of Geomonas sp. Red330.</title>
        <authorList>
            <person name="Itoh H."/>
            <person name="Zhenxing X."/>
            <person name="Ushijima N."/>
            <person name="Masuda Y."/>
            <person name="Shiratori Y."/>
            <person name="Senoo K."/>
        </authorList>
    </citation>
    <scope>NUCLEOTIDE SEQUENCE [LARGE SCALE GENOMIC DNA]</scope>
    <source>
        <strain evidence="8">Red330</strain>
    </source>
</reference>
<evidence type="ECO:0000313" key="8">
    <source>
        <dbReference type="Proteomes" id="UP000556026"/>
    </source>
</evidence>
<dbReference type="InterPro" id="IPR005823">
    <property type="entry name" value="Ribosomal_uL13_bac-type"/>
</dbReference>
<evidence type="ECO:0000256" key="1">
    <source>
        <dbReference type="ARBA" id="ARBA00006227"/>
    </source>
</evidence>
<gene>
    <name evidence="6 7" type="primary">rplM</name>
    <name evidence="7" type="ORF">GMST_41990</name>
</gene>
<keyword evidence="3 6" id="KW-0689">Ribosomal protein</keyword>
<evidence type="ECO:0000256" key="6">
    <source>
        <dbReference type="HAMAP-Rule" id="MF_01366"/>
    </source>
</evidence>
<evidence type="ECO:0000256" key="3">
    <source>
        <dbReference type="ARBA" id="ARBA00022980"/>
    </source>
</evidence>
<dbReference type="GO" id="GO:0017148">
    <property type="term" value="P:negative regulation of translation"/>
    <property type="evidence" value="ECO:0007669"/>
    <property type="project" value="TreeGrafter"/>
</dbReference>
<keyword evidence="4 6" id="KW-0687">Ribonucleoprotein</keyword>
<name>A0A6V8MPL5_9BACT</name>
<dbReference type="PANTHER" id="PTHR11545:SF2">
    <property type="entry name" value="LARGE RIBOSOMAL SUBUNIT PROTEIN UL13M"/>
    <property type="match status" value="1"/>
</dbReference>
<dbReference type="FunFam" id="3.90.1180.10:FF:000001">
    <property type="entry name" value="50S ribosomal protein L13"/>
    <property type="match status" value="1"/>
</dbReference>
<dbReference type="GO" id="GO:0003729">
    <property type="term" value="F:mRNA binding"/>
    <property type="evidence" value="ECO:0007669"/>
    <property type="project" value="TreeGrafter"/>
</dbReference>
<comment type="similarity">
    <text evidence="1 6">Belongs to the universal ribosomal protein uL13 family.</text>
</comment>
<evidence type="ECO:0000256" key="4">
    <source>
        <dbReference type="ARBA" id="ARBA00023274"/>
    </source>
</evidence>
<dbReference type="EMBL" id="BLXX01000021">
    <property type="protein sequence ID" value="GFO61874.1"/>
    <property type="molecule type" value="Genomic_DNA"/>
</dbReference>
<dbReference type="NCBIfam" id="TIGR01066">
    <property type="entry name" value="rplM_bact"/>
    <property type="match status" value="1"/>
</dbReference>
<evidence type="ECO:0000256" key="2">
    <source>
        <dbReference type="ARBA" id="ARBA00011838"/>
    </source>
</evidence>
<dbReference type="PIRSF" id="PIRSF002181">
    <property type="entry name" value="Ribosomal_L13"/>
    <property type="match status" value="1"/>
</dbReference>
<sequence length="143" mass="15836">MKTTQVAKKEEVTRDWYLVDVDNKVLGRVATEIANVLRGKNKPTFTPSVDTGDFVVVVNAAKIALTGKKLADKTYYSHSSFPGGLKEITAGKLIEKKPEELLKKAVKGMLPKNKLARHMLKKLKIYAGDTHPHAAQQPKNLNI</sequence>
<comment type="subunit">
    <text evidence="2 6">Part of the 50S ribosomal subunit.</text>
</comment>
<evidence type="ECO:0000256" key="5">
    <source>
        <dbReference type="ARBA" id="ARBA00035201"/>
    </source>
</evidence>
<comment type="caution">
    <text evidence="7">The sequence shown here is derived from an EMBL/GenBank/DDBJ whole genome shotgun (WGS) entry which is preliminary data.</text>
</comment>
<dbReference type="RefSeq" id="WP_183356659.1">
    <property type="nucleotide sequence ID" value="NZ_BLXX01000021.1"/>
</dbReference>
<keyword evidence="8" id="KW-1185">Reference proteome</keyword>
<dbReference type="Pfam" id="PF00572">
    <property type="entry name" value="Ribosomal_L13"/>
    <property type="match status" value="1"/>
</dbReference>
<protein>
    <recommendedName>
        <fullName evidence="5 6">Large ribosomal subunit protein uL13</fullName>
    </recommendedName>
</protein>
<dbReference type="GO" id="GO:0003735">
    <property type="term" value="F:structural constituent of ribosome"/>
    <property type="evidence" value="ECO:0007669"/>
    <property type="project" value="InterPro"/>
</dbReference>
<dbReference type="HAMAP" id="MF_01366">
    <property type="entry name" value="Ribosomal_uL13"/>
    <property type="match status" value="1"/>
</dbReference>
<dbReference type="InterPro" id="IPR036899">
    <property type="entry name" value="Ribosomal_uL13_sf"/>
</dbReference>
<dbReference type="SUPFAM" id="SSF52161">
    <property type="entry name" value="Ribosomal protein L13"/>
    <property type="match status" value="1"/>
</dbReference>
<comment type="function">
    <text evidence="6">This protein is one of the early assembly proteins of the 50S ribosomal subunit, although it is not seen to bind rRNA by itself. It is important during the early stages of 50S assembly.</text>
</comment>
<accession>A0A6V8MPL5</accession>
<dbReference type="Proteomes" id="UP000556026">
    <property type="component" value="Unassembled WGS sequence"/>
</dbReference>
<dbReference type="PANTHER" id="PTHR11545">
    <property type="entry name" value="RIBOSOMAL PROTEIN L13"/>
    <property type="match status" value="1"/>
</dbReference>
<dbReference type="AlphaFoldDB" id="A0A6V8MPL5"/>
<dbReference type="GO" id="GO:0022625">
    <property type="term" value="C:cytosolic large ribosomal subunit"/>
    <property type="evidence" value="ECO:0007669"/>
    <property type="project" value="TreeGrafter"/>
</dbReference>